<dbReference type="InterPro" id="IPR013096">
    <property type="entry name" value="Cupin_2"/>
</dbReference>
<evidence type="ECO:0000256" key="1">
    <source>
        <dbReference type="SAM" id="MobiDB-lite"/>
    </source>
</evidence>
<sequence length="322" mass="35565">MPNHHEDVFFTNIRCNCHQDEENLEDCPDRHCDCYEEFPVERPEPEEPGCGCGGRPDHDHHHRPDGGCGGRPEPEPEEPGRGCGGRPDHDHHHRPDGSCGGRPEPEPEEPGCGGRPDHDHHHRPDGGCGGRPEPEPEKPGCGCGGRPDHDHHHRPDGGCGGRPEPEPEEPGCGCGGRPEPDPDPDECPDIHCDTDHGPGPYVANIETAAQKNCDFRTAYWTGEYLQMTLMSIPVRGDIGLEMHPDTDQFIRVEEGMATVKMGSCRTHMTYRKQLYSGYGVFVPAGTWHNIVNTGRRPLKLSSVYAPVHHPRCTVHPTKKDAQ</sequence>
<feature type="domain" description="Cupin type-2" evidence="2">
    <location>
        <begin position="229"/>
        <end position="304"/>
    </location>
</feature>
<comment type="caution">
    <text evidence="3">The sequence shown here is derived from an EMBL/GenBank/DDBJ whole genome shotgun (WGS) entry which is preliminary data.</text>
</comment>
<dbReference type="AlphaFoldDB" id="A0A8J6IQP8"/>
<dbReference type="PANTHER" id="PTHR43346:SF1">
    <property type="entry name" value="QUERCETIN 2,3-DIOXYGENASE-RELATED"/>
    <property type="match status" value="1"/>
</dbReference>
<dbReference type="EMBL" id="JACOGI010000001">
    <property type="protein sequence ID" value="MBC3516383.1"/>
    <property type="molecule type" value="Genomic_DNA"/>
</dbReference>
<dbReference type="SUPFAM" id="SSF51182">
    <property type="entry name" value="RmlC-like cupins"/>
    <property type="match status" value="1"/>
</dbReference>
<name>A0A8J6IQP8_9FIRM</name>
<dbReference type="Proteomes" id="UP000597668">
    <property type="component" value="Unassembled WGS sequence"/>
</dbReference>
<dbReference type="InterPro" id="IPR014710">
    <property type="entry name" value="RmlC-like_jellyroll"/>
</dbReference>
<organism evidence="3 4">
    <name type="scientific">Neobittarella massiliensis</name>
    <name type="common">ex Bilen et al. 2018</name>
    <dbReference type="NCBI Taxonomy" id="2041842"/>
    <lineage>
        <taxon>Bacteria</taxon>
        <taxon>Bacillati</taxon>
        <taxon>Bacillota</taxon>
        <taxon>Clostridia</taxon>
        <taxon>Eubacteriales</taxon>
        <taxon>Oscillospiraceae</taxon>
        <taxon>Neobittarella (ex Bilen et al. 2018)</taxon>
    </lineage>
</organism>
<feature type="compositionally biased region" description="Basic and acidic residues" evidence="1">
    <location>
        <begin position="146"/>
        <end position="156"/>
    </location>
</feature>
<dbReference type="CDD" id="cd02223">
    <property type="entry name" value="cupin_Bh2720-like"/>
    <property type="match status" value="1"/>
</dbReference>
<feature type="compositionally biased region" description="Basic and acidic residues" evidence="1">
    <location>
        <begin position="72"/>
        <end position="96"/>
    </location>
</feature>
<dbReference type="InterPro" id="IPR011051">
    <property type="entry name" value="RmlC_Cupin_sf"/>
</dbReference>
<dbReference type="Pfam" id="PF07883">
    <property type="entry name" value="Cupin_2"/>
    <property type="match status" value="1"/>
</dbReference>
<evidence type="ECO:0000313" key="4">
    <source>
        <dbReference type="Proteomes" id="UP000597668"/>
    </source>
</evidence>
<keyword evidence="4" id="KW-1185">Reference proteome</keyword>
<dbReference type="RefSeq" id="WP_186488059.1">
    <property type="nucleotide sequence ID" value="NZ_JACOGI010000001.1"/>
</dbReference>
<reference evidence="3" key="1">
    <citation type="submission" date="2020-08" db="EMBL/GenBank/DDBJ databases">
        <authorList>
            <person name="Liu C."/>
            <person name="Sun Q."/>
        </authorList>
    </citation>
    <scope>NUCLEOTIDE SEQUENCE</scope>
    <source>
        <strain evidence="3">NSJ-65</strain>
    </source>
</reference>
<dbReference type="PANTHER" id="PTHR43346">
    <property type="entry name" value="LIGAND BINDING DOMAIN PROTEIN, PUTATIVE (AFU_ORTHOLOGUE AFUA_6G14370)-RELATED"/>
    <property type="match status" value="1"/>
</dbReference>
<feature type="region of interest" description="Disordered" evidence="1">
    <location>
        <begin position="40"/>
        <end position="180"/>
    </location>
</feature>
<dbReference type="Gene3D" id="2.60.120.10">
    <property type="entry name" value="Jelly Rolls"/>
    <property type="match status" value="1"/>
</dbReference>
<evidence type="ECO:0000259" key="2">
    <source>
        <dbReference type="Pfam" id="PF07883"/>
    </source>
</evidence>
<dbReference type="InterPro" id="IPR052538">
    <property type="entry name" value="Flavonoid_dioxygenase-like"/>
</dbReference>
<feature type="compositionally biased region" description="Basic and acidic residues" evidence="1">
    <location>
        <begin position="55"/>
        <end position="65"/>
    </location>
</feature>
<protein>
    <submittedName>
        <fullName evidence="3">Cupin domain-containing protein</fullName>
    </submittedName>
</protein>
<evidence type="ECO:0000313" key="3">
    <source>
        <dbReference type="EMBL" id="MBC3516383.1"/>
    </source>
</evidence>
<gene>
    <name evidence="3" type="ORF">H8K20_08235</name>
</gene>
<accession>A0A8J6IQP8</accession>
<proteinExistence type="predicted"/>
<feature type="compositionally biased region" description="Basic and acidic residues" evidence="1">
    <location>
        <begin position="115"/>
        <end position="125"/>
    </location>
</feature>